<gene>
    <name evidence="2" type="ORF">MACH08_36630</name>
</gene>
<evidence type="ECO:0000313" key="2">
    <source>
        <dbReference type="EMBL" id="GLO67879.1"/>
    </source>
</evidence>
<dbReference type="Gene3D" id="3.90.1200.10">
    <property type="match status" value="1"/>
</dbReference>
<dbReference type="SUPFAM" id="SSF56112">
    <property type="entry name" value="Protein kinase-like (PK-like)"/>
    <property type="match status" value="1"/>
</dbReference>
<dbReference type="PANTHER" id="PTHR21310">
    <property type="entry name" value="AMINOGLYCOSIDE PHOSPHOTRANSFERASE-RELATED-RELATED"/>
    <property type="match status" value="1"/>
</dbReference>
<reference evidence="2 3" key="1">
    <citation type="submission" date="2023-02" db="EMBL/GenBank/DDBJ databases">
        <title>Oceanobacillus kimchii IFOP_LL358 isolated form Alexandrium catenella lab strain.</title>
        <authorList>
            <person name="Gajardo G."/>
            <person name="Ueki S."/>
            <person name="Maruyama F."/>
        </authorList>
    </citation>
    <scope>NUCLEOTIDE SEQUENCE [LARGE SCALE GENOMIC DNA]</scope>
    <source>
        <strain evidence="2 3">IFOP_LL358</strain>
    </source>
</reference>
<accession>A0ABQ5TQF0</accession>
<dbReference type="InterPro" id="IPR051678">
    <property type="entry name" value="AGP_Transferase"/>
</dbReference>
<dbReference type="Proteomes" id="UP001275436">
    <property type="component" value="Unassembled WGS sequence"/>
</dbReference>
<protein>
    <submittedName>
        <fullName evidence="2">Mph(B) family macrolide 2'-phosphotransferase</fullName>
    </submittedName>
</protein>
<keyword evidence="3" id="KW-1185">Reference proteome</keyword>
<comment type="caution">
    <text evidence="2">The sequence shown here is derived from an EMBL/GenBank/DDBJ whole genome shotgun (WGS) entry which is preliminary data.</text>
</comment>
<dbReference type="Pfam" id="PF01636">
    <property type="entry name" value="APH"/>
    <property type="match status" value="1"/>
</dbReference>
<sequence length="298" mass="34247">MDKNEVVHLARKHGIDVNEDTVKLNESGLDFQVAHVEDTEDSQWILRIPRRPDSTRSTDQEKRALDIIHNHVSFQVPKWEVYTNELIAYKQLEGRPAGTIDPDIQNYVWSFDVENTPDTFHQTLGTALAELHQLPKSYFTDTGIEINDAKDLRANMKQRMVKVKEQFGVSEVLWERWQKWVSEDSLWPTHTGLIHGDVHPGHTMINDTIEVTGFIDWTEVSVTDISRDFVTHYILYQEAGLERLIEAYGNAGGKTWPKMKEHIIELQAAYAIDVAEFAIVSKSSEMEEMAKQMLGVDE</sequence>
<dbReference type="EMBL" id="BSKO01000001">
    <property type="protein sequence ID" value="GLO67879.1"/>
    <property type="molecule type" value="Genomic_DNA"/>
</dbReference>
<dbReference type="RefSeq" id="WP_069684835.1">
    <property type="nucleotide sequence ID" value="NZ_BSKO01000001.1"/>
</dbReference>
<evidence type="ECO:0000259" key="1">
    <source>
        <dbReference type="Pfam" id="PF01636"/>
    </source>
</evidence>
<dbReference type="CDD" id="cd05152">
    <property type="entry name" value="MPH2"/>
    <property type="match status" value="1"/>
</dbReference>
<evidence type="ECO:0000313" key="3">
    <source>
        <dbReference type="Proteomes" id="UP001275436"/>
    </source>
</evidence>
<organism evidence="2 3">
    <name type="scientific">Oceanobacillus kimchii</name>
    <dbReference type="NCBI Taxonomy" id="746691"/>
    <lineage>
        <taxon>Bacteria</taxon>
        <taxon>Bacillati</taxon>
        <taxon>Bacillota</taxon>
        <taxon>Bacilli</taxon>
        <taxon>Bacillales</taxon>
        <taxon>Bacillaceae</taxon>
        <taxon>Oceanobacillus</taxon>
    </lineage>
</organism>
<dbReference type="InterPro" id="IPR002575">
    <property type="entry name" value="Aminoglycoside_PTrfase"/>
</dbReference>
<dbReference type="InterPro" id="IPR011009">
    <property type="entry name" value="Kinase-like_dom_sf"/>
</dbReference>
<dbReference type="Gene3D" id="3.30.200.20">
    <property type="entry name" value="Phosphorylase Kinase, domain 1"/>
    <property type="match status" value="1"/>
</dbReference>
<feature type="domain" description="Aminoglycoside phosphotransferase" evidence="1">
    <location>
        <begin position="22"/>
        <end position="262"/>
    </location>
</feature>
<name>A0ABQ5TQF0_9BACI</name>
<dbReference type="PANTHER" id="PTHR21310:SF15">
    <property type="entry name" value="AMINOGLYCOSIDE PHOSPHOTRANSFERASE DOMAIN-CONTAINING PROTEIN"/>
    <property type="match status" value="1"/>
</dbReference>
<proteinExistence type="predicted"/>